<dbReference type="InterPro" id="IPR024185">
    <property type="entry name" value="FTHF_cligase-like_sf"/>
</dbReference>
<dbReference type="Pfam" id="PF02589">
    <property type="entry name" value="LUD_dom"/>
    <property type="match status" value="1"/>
</dbReference>
<dbReference type="Proteomes" id="UP000037397">
    <property type="component" value="Unassembled WGS sequence"/>
</dbReference>
<dbReference type="EMBL" id="LAIR01000002">
    <property type="protein sequence ID" value="KNX36760.1"/>
    <property type="molecule type" value="Genomic_DNA"/>
</dbReference>
<dbReference type="PANTHER" id="PTHR43682">
    <property type="entry name" value="LACTATE UTILIZATION PROTEIN C"/>
    <property type="match status" value="1"/>
</dbReference>
<accession>A0A0L6CGN0</accession>
<dbReference type="RefSeq" id="WP_050669047.1">
    <property type="nucleotide sequence ID" value="NZ_LAIR01000002.1"/>
</dbReference>
<evidence type="ECO:0000256" key="1">
    <source>
        <dbReference type="SAM" id="MobiDB-lite"/>
    </source>
</evidence>
<dbReference type="SUPFAM" id="SSF100950">
    <property type="entry name" value="NagB/RpiA/CoA transferase-like"/>
    <property type="match status" value="1"/>
</dbReference>
<proteinExistence type="predicted"/>
<sequence>MSTAREEILRRVRAAQGAPPDSTPAELPARPDKERGAVIDEFAEITADYRAVVERCSADDISARVAAALSTYDVRTVVVPPGLDAGWMRDVAAEHVPDDELTAAALDTIDAVVTAAAAAIADTGTIVLDHGADQGRRALTLVPDVHVCVVRESQVYADVPTGVRALRPAVEAGRALTWISGPSATSDIELQRVEGVHGPRTLHVIVAGD</sequence>
<protein>
    <recommendedName>
        <fullName evidence="2">LUD domain-containing protein</fullName>
    </recommendedName>
</protein>
<dbReference type="STRING" id="1631356.VV01_05740"/>
<evidence type="ECO:0000259" key="2">
    <source>
        <dbReference type="Pfam" id="PF02589"/>
    </source>
</evidence>
<name>A0A0L6CGN0_9MICO</name>
<dbReference type="InterPro" id="IPR037171">
    <property type="entry name" value="NagB/RpiA_transferase-like"/>
</dbReference>
<gene>
    <name evidence="3" type="ORF">VV01_05740</name>
</gene>
<feature type="region of interest" description="Disordered" evidence="1">
    <location>
        <begin position="11"/>
        <end position="33"/>
    </location>
</feature>
<reference evidence="4" key="1">
    <citation type="submission" date="2015-03" db="EMBL/GenBank/DDBJ databases">
        <title>Luteipulveratus halotolerans sp. nov., a novel actinobacterium (Dermacoccaceae) from Sarawak, Malaysia.</title>
        <authorList>
            <person name="Juboi H."/>
            <person name="Basik A."/>
            <person name="Shamsul S.S."/>
            <person name="Arnold P."/>
            <person name="Schmitt E.K."/>
            <person name="Sanglier J.-J."/>
            <person name="Yeo T."/>
        </authorList>
    </citation>
    <scope>NUCLEOTIDE SEQUENCE [LARGE SCALE GENOMIC DNA]</scope>
    <source>
        <strain evidence="4">C296001</strain>
    </source>
</reference>
<dbReference type="PANTHER" id="PTHR43682:SF1">
    <property type="entry name" value="LACTATE UTILIZATION PROTEIN C"/>
    <property type="match status" value="1"/>
</dbReference>
<dbReference type="AlphaFoldDB" id="A0A0L6CGN0"/>
<dbReference type="OrthoDB" id="9794187at2"/>
<dbReference type="PATRIC" id="fig|1631356.3.peg.1093"/>
<comment type="caution">
    <text evidence="3">The sequence shown here is derived from an EMBL/GenBank/DDBJ whole genome shotgun (WGS) entry which is preliminary data.</text>
</comment>
<dbReference type="InterPro" id="IPR003741">
    <property type="entry name" value="LUD_dom"/>
</dbReference>
<keyword evidence="4" id="KW-1185">Reference proteome</keyword>
<evidence type="ECO:0000313" key="3">
    <source>
        <dbReference type="EMBL" id="KNX36760.1"/>
    </source>
</evidence>
<organism evidence="3 4">
    <name type="scientific">Luteipulveratus halotolerans</name>
    <dbReference type="NCBI Taxonomy" id="1631356"/>
    <lineage>
        <taxon>Bacteria</taxon>
        <taxon>Bacillati</taxon>
        <taxon>Actinomycetota</taxon>
        <taxon>Actinomycetes</taxon>
        <taxon>Micrococcales</taxon>
        <taxon>Dermacoccaceae</taxon>
        <taxon>Luteipulveratus</taxon>
    </lineage>
</organism>
<feature type="domain" description="LUD" evidence="2">
    <location>
        <begin position="104"/>
        <end position="206"/>
    </location>
</feature>
<evidence type="ECO:0000313" key="4">
    <source>
        <dbReference type="Proteomes" id="UP000037397"/>
    </source>
</evidence>
<dbReference type="Gene3D" id="3.40.50.10420">
    <property type="entry name" value="NagB/RpiA/CoA transferase-like"/>
    <property type="match status" value="1"/>
</dbReference>